<dbReference type="Pfam" id="PF08297">
    <property type="entry name" value="U3_snoRNA_assoc"/>
    <property type="match status" value="1"/>
</dbReference>
<feature type="compositionally biased region" description="Low complexity" evidence="1">
    <location>
        <begin position="242"/>
        <end position="254"/>
    </location>
</feature>
<reference evidence="2 3" key="1">
    <citation type="submission" date="2018-12" db="EMBL/GenBank/DDBJ databases">
        <title>Draft genome sequence of Xylaria grammica IHI A82.</title>
        <authorList>
            <person name="Buettner E."/>
            <person name="Kellner H."/>
        </authorList>
    </citation>
    <scope>NUCLEOTIDE SEQUENCE [LARGE SCALE GENOMIC DNA]</scope>
    <source>
        <strain evidence="2 3">IHI A82</strain>
    </source>
</reference>
<feature type="region of interest" description="Disordered" evidence="1">
    <location>
        <begin position="386"/>
        <end position="414"/>
    </location>
</feature>
<dbReference type="STRING" id="363999.A0A439D5J2"/>
<proteinExistence type="predicted"/>
<feature type="compositionally biased region" description="Polar residues" evidence="1">
    <location>
        <begin position="79"/>
        <end position="106"/>
    </location>
</feature>
<dbReference type="GO" id="GO:0030515">
    <property type="term" value="F:snoRNA binding"/>
    <property type="evidence" value="ECO:0007669"/>
    <property type="project" value="InterPro"/>
</dbReference>
<feature type="compositionally biased region" description="Basic residues" evidence="1">
    <location>
        <begin position="402"/>
        <end position="414"/>
    </location>
</feature>
<dbReference type="EMBL" id="RYZI01000144">
    <property type="protein sequence ID" value="RWA09672.1"/>
    <property type="molecule type" value="Genomic_DNA"/>
</dbReference>
<dbReference type="AlphaFoldDB" id="A0A439D5J2"/>
<feature type="region of interest" description="Disordered" evidence="1">
    <location>
        <begin position="125"/>
        <end position="254"/>
    </location>
</feature>
<accession>A0A439D5J2</accession>
<evidence type="ECO:0000313" key="2">
    <source>
        <dbReference type="EMBL" id="RWA09672.1"/>
    </source>
</evidence>
<keyword evidence="3" id="KW-1185">Reference proteome</keyword>
<feature type="compositionally biased region" description="Basic and acidic residues" evidence="1">
    <location>
        <begin position="277"/>
        <end position="287"/>
    </location>
</feature>
<dbReference type="GO" id="GO:0006364">
    <property type="term" value="P:rRNA processing"/>
    <property type="evidence" value="ECO:0007669"/>
    <property type="project" value="InterPro"/>
</dbReference>
<evidence type="ECO:0000313" key="3">
    <source>
        <dbReference type="Proteomes" id="UP000286045"/>
    </source>
</evidence>
<feature type="region of interest" description="Disordered" evidence="1">
    <location>
        <begin position="268"/>
        <end position="343"/>
    </location>
</feature>
<feature type="compositionally biased region" description="Acidic residues" evidence="1">
    <location>
        <begin position="229"/>
        <end position="241"/>
    </location>
</feature>
<evidence type="ECO:0000256" key="1">
    <source>
        <dbReference type="SAM" id="MobiDB-lite"/>
    </source>
</evidence>
<dbReference type="InterPro" id="IPR013268">
    <property type="entry name" value="UTP16"/>
</dbReference>
<feature type="compositionally biased region" description="Polar residues" evidence="1">
    <location>
        <begin position="46"/>
        <end position="60"/>
    </location>
</feature>
<protein>
    <submittedName>
        <fullName evidence="2">Uncharacterized protein</fullName>
    </submittedName>
</protein>
<comment type="caution">
    <text evidence="2">The sequence shown here is derived from an EMBL/GenBank/DDBJ whole genome shotgun (WGS) entry which is preliminary data.</text>
</comment>
<gene>
    <name evidence="2" type="ORF">EKO27_g5419</name>
</gene>
<feature type="region of interest" description="Disordered" evidence="1">
    <location>
        <begin position="1"/>
        <end position="113"/>
    </location>
</feature>
<feature type="compositionally biased region" description="Basic and acidic residues" evidence="1">
    <location>
        <begin position="67"/>
        <end position="77"/>
    </location>
</feature>
<dbReference type="Proteomes" id="UP000286045">
    <property type="component" value="Unassembled WGS sequence"/>
</dbReference>
<organism evidence="2 3">
    <name type="scientific">Xylaria grammica</name>
    <dbReference type="NCBI Taxonomy" id="363999"/>
    <lineage>
        <taxon>Eukaryota</taxon>
        <taxon>Fungi</taxon>
        <taxon>Dikarya</taxon>
        <taxon>Ascomycota</taxon>
        <taxon>Pezizomycotina</taxon>
        <taxon>Sordariomycetes</taxon>
        <taxon>Xylariomycetidae</taxon>
        <taxon>Xylariales</taxon>
        <taxon>Xylariaceae</taxon>
        <taxon>Xylaria</taxon>
    </lineage>
</organism>
<name>A0A439D5J2_9PEZI</name>
<feature type="compositionally biased region" description="Polar residues" evidence="1">
    <location>
        <begin position="132"/>
        <end position="153"/>
    </location>
</feature>
<sequence>MAPVTRRAAKAQGDSPIEESTNATSATKKEISFEEPIALRNKRKPSSNVDGQKDNVNSAKLATPKRKNLEVRIREDGASATSSIEVQIPSSTAKTPRSRSSPVPDSQETDTCDRTFEPLSASKQLEEEAAQQLASQSRLSDSCPESTPMPKTTKSTRARFAGKGREESIPKAQSLSQPIESEAETKATPLSKAAKSSHVVFGDDDDVDKFVAAATEKDGTSEAGGGNRDEEEQEDSDDEAPEAVSTAAAAKETLKSARAAIEAAEKFAATTKRKRQARDDLLKQQAEKRKRTKSSVSGNEDSSEDEDEERNTTSKRQRRTQNLPNLLPAEFLTDSSGDEEDGTALNKMAKQPKKITFETAMHIIGAEGKGPRDEVVGSTRYRVLTQQSDQRLAPKANENSRKSKGALLRRGRAPVASNKKRGFFIK</sequence>